<reference evidence="3" key="1">
    <citation type="journal article" date="2020" name="bioRxiv">
        <title>Comparative genomics of Chlamydomonas.</title>
        <authorList>
            <person name="Craig R.J."/>
            <person name="Hasan A.R."/>
            <person name="Ness R.W."/>
            <person name="Keightley P.D."/>
        </authorList>
    </citation>
    <scope>NUCLEOTIDE SEQUENCE</scope>
    <source>
        <strain evidence="3">SAG 7.73</strain>
    </source>
</reference>
<feature type="compositionally biased region" description="Low complexity" evidence="2">
    <location>
        <begin position="171"/>
        <end position="182"/>
    </location>
</feature>
<dbReference type="AlphaFoldDB" id="A0A835VZF8"/>
<keyword evidence="4" id="KW-1185">Reference proteome</keyword>
<name>A0A835VZF8_CHLIN</name>
<dbReference type="EMBL" id="JAEHOC010000024">
    <property type="protein sequence ID" value="KAG2431578.1"/>
    <property type="molecule type" value="Genomic_DNA"/>
</dbReference>
<feature type="compositionally biased region" description="Low complexity" evidence="2">
    <location>
        <begin position="253"/>
        <end position="279"/>
    </location>
</feature>
<evidence type="ECO:0000256" key="1">
    <source>
        <dbReference type="SAM" id="Coils"/>
    </source>
</evidence>
<feature type="compositionally biased region" description="Low complexity" evidence="2">
    <location>
        <begin position="676"/>
        <end position="713"/>
    </location>
</feature>
<feature type="compositionally biased region" description="Polar residues" evidence="2">
    <location>
        <begin position="298"/>
        <end position="312"/>
    </location>
</feature>
<feature type="compositionally biased region" description="Low complexity" evidence="2">
    <location>
        <begin position="521"/>
        <end position="540"/>
    </location>
</feature>
<feature type="region of interest" description="Disordered" evidence="2">
    <location>
        <begin position="564"/>
        <end position="583"/>
    </location>
</feature>
<accession>A0A835VZF8</accession>
<evidence type="ECO:0000256" key="2">
    <source>
        <dbReference type="SAM" id="MobiDB-lite"/>
    </source>
</evidence>
<protein>
    <submittedName>
        <fullName evidence="3">Uncharacterized protein</fullName>
    </submittedName>
</protein>
<feature type="compositionally biased region" description="Polar residues" evidence="2">
    <location>
        <begin position="81"/>
        <end position="92"/>
    </location>
</feature>
<comment type="caution">
    <text evidence="3">The sequence shown here is derived from an EMBL/GenBank/DDBJ whole genome shotgun (WGS) entry which is preliminary data.</text>
</comment>
<proteinExistence type="predicted"/>
<sequence length="1211" mass="122676">MAQQQQQQPVAFLKPATWGSLKFAQTLKEKLFSGKGANEVARVGKENEYVPNAAPPKVDLSHLQTLGPRRHVAQRYALQPNLNVSRQNSAPQPSNPGLRGLVAPGAQAPPQHDFYVQPLQIPQQQAAQQQRPSTPSSPTMRGRAPLGQSSNPNFVNSNIATRLPTPVRINSVPSPSAPSRSSDLAMALPKPPSPSRSLSQGGMGGSPFAGAAVSPATSTATSTGFSIPVPPPVVPGAARGPQQPPHRAAQPWATSSGGAPAAARAHSSTATSRPSAAPGPERSILASLQPRNASILTPTGAQHQQHASTVSGATPAGVSGAPDGPQQQPQKKAVVAMPAPPPPLVSVSSAITVPALQQALQQALAAAVERKPETFKVDNFQQLFDSMMHPGHTGKLDGPLPDELADDVKYSDNWYKHCRDWNAKNKPAEVYTVAPPAAAPAPAEQAVPETPKSGLRSQWSLDEPPMSEACCRALDIAHHGLKKVLTPAHSSRSVSQAVGTPSVSRAAASSILAQRLEQLDDTAASRPAAPAAGRPDATPTSSAIHRAADALASPALDAAASPSQRGQVAVASPPPVASAAGSTNASPVSAALAARALAASASAMALGTAICSTPDRTASAFAAAVAAVGIRTAAVMALVDGHETPVVPTAAKASIRDLLSPTPTRGGAGGPPSNVTTPGGPLTPGGACSTAAPSAAATPAQAGASSTAATPTTDGRRAQSASPEPRETSELSAVEALLAAAASCSEGLERSLVAAVGGQQEAELATAPPEASMAAAAPAPTPIAADAAPELPTLAPVQAPQPVAAQEAVWSPNFPPVEASASTSAASAAAAGPARQYVPSPVTLMQNAPRELPTPNPAFFNSLHSAPSGAGNLAAAVAVVAAAQHAASVVGVQMRDPAGPSTSTAPPAADPLNEITTGIQQLTALKRTILAEDKAVDVTGITQVLQLKMAVEQLLARTSTAAAAASVASQAPAAPAAAAPVPAMHDAHQQQQQQQAGTPQRKLSRSASFSAFIKGIFSPKSANNAAAQPAAVPASPSASRAFGTSNAVNVAAAAPASPALHMPGSGAVGVQVARPASASALPRHVASPSVADRGRYAVLHQRAAARLAQAAAEPVPAAANPQSQQRGDVWRRYEEKIATHRQQLDTTKSQLDDAVRKLHDMQAEFDELLLCLGMESAKNRALCNAMRAAGIDPEPIMAAIESEWLAGNGEQ</sequence>
<dbReference type="Proteomes" id="UP000650467">
    <property type="component" value="Unassembled WGS sequence"/>
</dbReference>
<feature type="region of interest" description="Disordered" evidence="2">
    <location>
        <begin position="659"/>
        <end position="731"/>
    </location>
</feature>
<gene>
    <name evidence="3" type="ORF">HXX76_009592</name>
</gene>
<feature type="coiled-coil region" evidence="1">
    <location>
        <begin position="1137"/>
        <end position="1164"/>
    </location>
</feature>
<feature type="region of interest" description="Disordered" evidence="2">
    <location>
        <begin position="298"/>
        <end position="333"/>
    </location>
</feature>
<evidence type="ECO:0000313" key="3">
    <source>
        <dbReference type="EMBL" id="KAG2431578.1"/>
    </source>
</evidence>
<feature type="region of interest" description="Disordered" evidence="2">
    <location>
        <begin position="976"/>
        <end position="1004"/>
    </location>
</feature>
<feature type="compositionally biased region" description="Low complexity" evidence="2">
    <location>
        <begin position="209"/>
        <end position="226"/>
    </location>
</feature>
<feature type="region of interest" description="Disordered" evidence="2">
    <location>
        <begin position="81"/>
        <end position="282"/>
    </location>
</feature>
<feature type="compositionally biased region" description="Low complexity" evidence="2">
    <location>
        <begin position="117"/>
        <end position="138"/>
    </location>
</feature>
<feature type="compositionally biased region" description="Polar residues" evidence="2">
    <location>
        <begin position="147"/>
        <end position="160"/>
    </location>
</feature>
<dbReference type="OrthoDB" id="542512at2759"/>
<keyword evidence="1" id="KW-0175">Coiled coil</keyword>
<feature type="compositionally biased region" description="Low complexity" evidence="2">
    <location>
        <begin position="976"/>
        <end position="995"/>
    </location>
</feature>
<feature type="region of interest" description="Disordered" evidence="2">
    <location>
        <begin position="521"/>
        <end position="542"/>
    </location>
</feature>
<organism evidence="3 4">
    <name type="scientific">Chlamydomonas incerta</name>
    <dbReference type="NCBI Taxonomy" id="51695"/>
    <lineage>
        <taxon>Eukaryota</taxon>
        <taxon>Viridiplantae</taxon>
        <taxon>Chlorophyta</taxon>
        <taxon>core chlorophytes</taxon>
        <taxon>Chlorophyceae</taxon>
        <taxon>CS clade</taxon>
        <taxon>Chlamydomonadales</taxon>
        <taxon>Chlamydomonadaceae</taxon>
        <taxon>Chlamydomonas</taxon>
    </lineage>
</organism>
<evidence type="ECO:0000313" key="4">
    <source>
        <dbReference type="Proteomes" id="UP000650467"/>
    </source>
</evidence>